<reference evidence="6" key="1">
    <citation type="journal article" date="2019" name="Int. J. Syst. Evol. Microbiol.">
        <title>The Global Catalogue of Microorganisms (GCM) 10K type strain sequencing project: providing services to taxonomists for standard genome sequencing and annotation.</title>
        <authorList>
            <consortium name="The Broad Institute Genomics Platform"/>
            <consortium name="The Broad Institute Genome Sequencing Center for Infectious Disease"/>
            <person name="Wu L."/>
            <person name="Ma J."/>
        </authorList>
    </citation>
    <scope>NUCLEOTIDE SEQUENCE [LARGE SCALE GENOMIC DNA]</scope>
    <source>
        <strain evidence="6">JCM 17927</strain>
    </source>
</reference>
<proteinExistence type="predicted"/>
<dbReference type="Pfam" id="PF12833">
    <property type="entry name" value="HTH_18"/>
    <property type="match status" value="1"/>
</dbReference>
<dbReference type="PANTHER" id="PTHR47893:SF1">
    <property type="entry name" value="REGULATORY PROTEIN PCHR"/>
    <property type="match status" value="1"/>
</dbReference>
<keyword evidence="2" id="KW-0238">DNA-binding</keyword>
<evidence type="ECO:0000259" key="4">
    <source>
        <dbReference type="PROSITE" id="PS01124"/>
    </source>
</evidence>
<dbReference type="InterPro" id="IPR018062">
    <property type="entry name" value="HTH_AraC-typ_CS"/>
</dbReference>
<comment type="caution">
    <text evidence="5">The sequence shown here is derived from an EMBL/GenBank/DDBJ whole genome shotgun (WGS) entry which is preliminary data.</text>
</comment>
<dbReference type="Gene3D" id="1.10.10.60">
    <property type="entry name" value="Homeodomain-like"/>
    <property type="match status" value="1"/>
</dbReference>
<organism evidence="5 6">
    <name type="scientific">Nibrella saemangeumensis</name>
    <dbReference type="NCBI Taxonomy" id="1084526"/>
    <lineage>
        <taxon>Bacteria</taxon>
        <taxon>Pseudomonadati</taxon>
        <taxon>Bacteroidota</taxon>
        <taxon>Cytophagia</taxon>
        <taxon>Cytophagales</taxon>
        <taxon>Spirosomataceae</taxon>
        <taxon>Nibrella</taxon>
    </lineage>
</organism>
<dbReference type="PANTHER" id="PTHR47893">
    <property type="entry name" value="REGULATORY PROTEIN PCHR"/>
    <property type="match status" value="1"/>
</dbReference>
<dbReference type="Proteomes" id="UP001501175">
    <property type="component" value="Unassembled WGS sequence"/>
</dbReference>
<dbReference type="PROSITE" id="PS00041">
    <property type="entry name" value="HTH_ARAC_FAMILY_1"/>
    <property type="match status" value="1"/>
</dbReference>
<dbReference type="SMART" id="SM00342">
    <property type="entry name" value="HTH_ARAC"/>
    <property type="match status" value="1"/>
</dbReference>
<evidence type="ECO:0000256" key="3">
    <source>
        <dbReference type="ARBA" id="ARBA00023163"/>
    </source>
</evidence>
<dbReference type="RefSeq" id="WP_345249426.1">
    <property type="nucleotide sequence ID" value="NZ_BAABHD010000084.1"/>
</dbReference>
<keyword evidence="3" id="KW-0804">Transcription</keyword>
<dbReference type="PROSITE" id="PS01124">
    <property type="entry name" value="HTH_ARAC_FAMILY_2"/>
    <property type="match status" value="1"/>
</dbReference>
<keyword evidence="1" id="KW-0805">Transcription regulation</keyword>
<sequence>MSYQLTGDEFSELYLNRSAAMQTQPQRAGSLVEQAGLFTMSMQSDFLPMGSVNVVSGTFMQNVTVKEVAAHSHVGLHFQLTGNGGGHFSGLEKPTRMQAGRHNLFYHSNPSGDLLFSAQQSYQYLVILLQPEWLRSKLELYAPLHEPLLTQLHRQQSCTAQPVNGIITTPMQEAITALTRETVKGPLRSLYLEAKVLELLTLQLDQLSQTPPESAFSPRDIDALQEAKAFLTTHFQEPGNLRDIALRFGLNEFKLKKGFKELFHTTVWDYVVDRRLHHARLLLLERTHTVSEATMAVGYESVSHFVSVFKRKFGVSPGKLH</sequence>
<gene>
    <name evidence="5" type="ORF">GCM10023189_55970</name>
</gene>
<dbReference type="EMBL" id="BAABHD010000084">
    <property type="protein sequence ID" value="GAA4469235.1"/>
    <property type="molecule type" value="Genomic_DNA"/>
</dbReference>
<feature type="domain" description="HTH araC/xylS-type" evidence="4">
    <location>
        <begin position="225"/>
        <end position="321"/>
    </location>
</feature>
<dbReference type="InterPro" id="IPR018060">
    <property type="entry name" value="HTH_AraC"/>
</dbReference>
<evidence type="ECO:0000256" key="1">
    <source>
        <dbReference type="ARBA" id="ARBA00023015"/>
    </source>
</evidence>
<accession>A0ABP8NQ63</accession>
<keyword evidence="6" id="KW-1185">Reference proteome</keyword>
<dbReference type="InterPro" id="IPR009057">
    <property type="entry name" value="Homeodomain-like_sf"/>
</dbReference>
<protein>
    <submittedName>
        <fullName evidence="5">AraC family transcriptional regulator</fullName>
    </submittedName>
</protein>
<dbReference type="SUPFAM" id="SSF46689">
    <property type="entry name" value="Homeodomain-like"/>
    <property type="match status" value="2"/>
</dbReference>
<name>A0ABP8NQ63_9BACT</name>
<dbReference type="InterPro" id="IPR053142">
    <property type="entry name" value="PchR_regulatory_protein"/>
</dbReference>
<evidence type="ECO:0000313" key="6">
    <source>
        <dbReference type="Proteomes" id="UP001501175"/>
    </source>
</evidence>
<evidence type="ECO:0000256" key="2">
    <source>
        <dbReference type="ARBA" id="ARBA00023125"/>
    </source>
</evidence>
<dbReference type="InterPro" id="IPR020449">
    <property type="entry name" value="Tscrpt_reg_AraC-type_HTH"/>
</dbReference>
<evidence type="ECO:0000313" key="5">
    <source>
        <dbReference type="EMBL" id="GAA4469235.1"/>
    </source>
</evidence>
<dbReference type="PRINTS" id="PR00032">
    <property type="entry name" value="HTHARAC"/>
</dbReference>